<organism evidence="1 2">
    <name type="scientific">Salininema proteolyticum</name>
    <dbReference type="NCBI Taxonomy" id="1607685"/>
    <lineage>
        <taxon>Bacteria</taxon>
        <taxon>Bacillati</taxon>
        <taxon>Actinomycetota</taxon>
        <taxon>Actinomycetes</taxon>
        <taxon>Glycomycetales</taxon>
        <taxon>Glycomycetaceae</taxon>
        <taxon>Salininema</taxon>
    </lineage>
</organism>
<evidence type="ECO:0000313" key="1">
    <source>
        <dbReference type="EMBL" id="MFC4335183.1"/>
    </source>
</evidence>
<dbReference type="EMBL" id="JBHSDK010000012">
    <property type="protein sequence ID" value="MFC4335183.1"/>
    <property type="molecule type" value="Genomic_DNA"/>
</dbReference>
<comment type="caution">
    <text evidence="1">The sequence shown here is derived from an EMBL/GenBank/DDBJ whole genome shotgun (WGS) entry which is preliminary data.</text>
</comment>
<sequence>MKRRAVLMKSNLTNLRETARLARLDATHLEKGLKNMSECGDRRRLLSPWAYTSEKALADIESAIDHLTEVRETVAAMREAEFEAAFRIGGGRGE</sequence>
<name>A0ABV8TXL9_9ACTN</name>
<protein>
    <submittedName>
        <fullName evidence="1">Uncharacterized protein</fullName>
    </submittedName>
</protein>
<evidence type="ECO:0000313" key="2">
    <source>
        <dbReference type="Proteomes" id="UP001595823"/>
    </source>
</evidence>
<accession>A0ABV8TXL9</accession>
<proteinExistence type="predicted"/>
<dbReference type="Proteomes" id="UP001595823">
    <property type="component" value="Unassembled WGS sequence"/>
</dbReference>
<reference evidence="2" key="1">
    <citation type="journal article" date="2019" name="Int. J. Syst. Evol. Microbiol.">
        <title>The Global Catalogue of Microorganisms (GCM) 10K type strain sequencing project: providing services to taxonomists for standard genome sequencing and annotation.</title>
        <authorList>
            <consortium name="The Broad Institute Genomics Platform"/>
            <consortium name="The Broad Institute Genome Sequencing Center for Infectious Disease"/>
            <person name="Wu L."/>
            <person name="Ma J."/>
        </authorList>
    </citation>
    <scope>NUCLEOTIDE SEQUENCE [LARGE SCALE GENOMIC DNA]</scope>
    <source>
        <strain evidence="2">IBRC-M 10908</strain>
    </source>
</reference>
<keyword evidence="2" id="KW-1185">Reference proteome</keyword>
<gene>
    <name evidence="1" type="ORF">ACFPET_08230</name>
</gene>